<gene>
    <name evidence="1" type="ORF">BJ138DRAFT_1160132</name>
</gene>
<accession>A0ACB8A340</accession>
<keyword evidence="2" id="KW-1185">Reference proteome</keyword>
<sequence>MSAADELAVLIQAGYELQLVKYLGALSATVLIYDYLLTSELEVKYVWKYPWSAVKILYLATRYTPFIDTTVMVLYRDLLWGTSPETCHIAIGAVTWMYVIGMAVAETLLVIRTWAVWGRSRKVAIFLIVHAVVTLSVVCYSTSVYVDSLVFSYMPLFSGCFGIQASKISYVNWSLFMVAESVYLGMMLGKAYPLYKQGRDLSGLYRMLLKDGIAFYIVLFTLSAINLVVVLTQAGILSTILSTPIRVIHAILATRMVYHIRETATRSSRAGDAYTMNTLRSMKFVAGNKPQSATYALASRSSDGTDEV</sequence>
<dbReference type="EMBL" id="MU267904">
    <property type="protein sequence ID" value="KAH7907448.1"/>
    <property type="molecule type" value="Genomic_DNA"/>
</dbReference>
<reference evidence="1" key="1">
    <citation type="journal article" date="2021" name="New Phytol.">
        <title>Evolutionary innovations through gain and loss of genes in the ectomycorrhizal Boletales.</title>
        <authorList>
            <person name="Wu G."/>
            <person name="Miyauchi S."/>
            <person name="Morin E."/>
            <person name="Kuo A."/>
            <person name="Drula E."/>
            <person name="Varga T."/>
            <person name="Kohler A."/>
            <person name="Feng B."/>
            <person name="Cao Y."/>
            <person name="Lipzen A."/>
            <person name="Daum C."/>
            <person name="Hundley H."/>
            <person name="Pangilinan J."/>
            <person name="Johnson J."/>
            <person name="Barry K."/>
            <person name="LaButti K."/>
            <person name="Ng V."/>
            <person name="Ahrendt S."/>
            <person name="Min B."/>
            <person name="Choi I.G."/>
            <person name="Park H."/>
            <person name="Plett J.M."/>
            <person name="Magnuson J."/>
            <person name="Spatafora J.W."/>
            <person name="Nagy L.G."/>
            <person name="Henrissat B."/>
            <person name="Grigoriev I.V."/>
            <person name="Yang Z.L."/>
            <person name="Xu J."/>
            <person name="Martin F.M."/>
        </authorList>
    </citation>
    <scope>NUCLEOTIDE SEQUENCE</scope>
    <source>
        <strain evidence="1">ATCC 28755</strain>
    </source>
</reference>
<proteinExistence type="predicted"/>
<evidence type="ECO:0000313" key="1">
    <source>
        <dbReference type="EMBL" id="KAH7907448.1"/>
    </source>
</evidence>
<comment type="caution">
    <text evidence="1">The sequence shown here is derived from an EMBL/GenBank/DDBJ whole genome shotgun (WGS) entry which is preliminary data.</text>
</comment>
<organism evidence="1 2">
    <name type="scientific">Hygrophoropsis aurantiaca</name>
    <dbReference type="NCBI Taxonomy" id="72124"/>
    <lineage>
        <taxon>Eukaryota</taxon>
        <taxon>Fungi</taxon>
        <taxon>Dikarya</taxon>
        <taxon>Basidiomycota</taxon>
        <taxon>Agaricomycotina</taxon>
        <taxon>Agaricomycetes</taxon>
        <taxon>Agaricomycetidae</taxon>
        <taxon>Boletales</taxon>
        <taxon>Coniophorineae</taxon>
        <taxon>Hygrophoropsidaceae</taxon>
        <taxon>Hygrophoropsis</taxon>
    </lineage>
</organism>
<protein>
    <submittedName>
        <fullName evidence="1">Uncharacterized protein</fullName>
    </submittedName>
</protein>
<dbReference type="Proteomes" id="UP000790377">
    <property type="component" value="Unassembled WGS sequence"/>
</dbReference>
<evidence type="ECO:0000313" key="2">
    <source>
        <dbReference type="Proteomes" id="UP000790377"/>
    </source>
</evidence>
<name>A0ACB8A340_9AGAM</name>